<protein>
    <submittedName>
        <fullName evidence="2">RCG59058</fullName>
    </submittedName>
</protein>
<keyword evidence="1" id="KW-1133">Transmembrane helix</keyword>
<dbReference type="EMBL" id="CH473995">
    <property type="protein sequence ID" value="EDL78856.1"/>
    <property type="molecule type" value="Genomic_DNA"/>
</dbReference>
<accession>A6JPR6</accession>
<evidence type="ECO:0000313" key="3">
    <source>
        <dbReference type="Proteomes" id="UP000234681"/>
    </source>
</evidence>
<name>A6JPR6_RAT</name>
<gene>
    <name evidence="2" type="ORF">rCG_59058</name>
</gene>
<keyword evidence="1" id="KW-0472">Membrane</keyword>
<evidence type="ECO:0000256" key="1">
    <source>
        <dbReference type="SAM" id="Phobius"/>
    </source>
</evidence>
<dbReference type="AlphaFoldDB" id="A6JPR6"/>
<dbReference type="Proteomes" id="UP000234681">
    <property type="component" value="Chromosome 16"/>
</dbReference>
<reference evidence="2 3" key="1">
    <citation type="submission" date="2005-09" db="EMBL/GenBank/DDBJ databases">
        <authorList>
            <person name="Mural R.J."/>
            <person name="Li P.W."/>
            <person name="Adams M.D."/>
            <person name="Amanatides P.G."/>
            <person name="Baden-Tillson H."/>
            <person name="Barnstead M."/>
            <person name="Chin S.H."/>
            <person name="Dew I."/>
            <person name="Evans C.A."/>
            <person name="Ferriera S."/>
            <person name="Flanigan M."/>
            <person name="Fosler C."/>
            <person name="Glodek A."/>
            <person name="Gu Z."/>
            <person name="Holt R.A."/>
            <person name="Jennings D."/>
            <person name="Kraft C.L."/>
            <person name="Lu F."/>
            <person name="Nguyen T."/>
            <person name="Nusskern D.R."/>
            <person name="Pfannkoch C.M."/>
            <person name="Sitter C."/>
            <person name="Sutton G.G."/>
            <person name="Venter J.C."/>
            <person name="Wang Z."/>
            <person name="Woodage T."/>
            <person name="Zheng X.H."/>
            <person name="Zhong F."/>
        </authorList>
    </citation>
    <scope>NUCLEOTIDE SEQUENCE [LARGE SCALE GENOMIC DNA]</scope>
    <source>
        <strain>BN</strain>
        <strain evidence="3">Sprague-Dawley</strain>
    </source>
</reference>
<organism evidence="2 3">
    <name type="scientific">Rattus norvegicus</name>
    <name type="common">Rat</name>
    <dbReference type="NCBI Taxonomy" id="10116"/>
    <lineage>
        <taxon>Eukaryota</taxon>
        <taxon>Metazoa</taxon>
        <taxon>Chordata</taxon>
        <taxon>Craniata</taxon>
        <taxon>Vertebrata</taxon>
        <taxon>Euteleostomi</taxon>
        <taxon>Mammalia</taxon>
        <taxon>Eutheria</taxon>
        <taxon>Euarchontoglires</taxon>
        <taxon>Glires</taxon>
        <taxon>Rodentia</taxon>
        <taxon>Myomorpha</taxon>
        <taxon>Muroidea</taxon>
        <taxon>Muridae</taxon>
        <taxon>Murinae</taxon>
        <taxon>Rattus</taxon>
    </lineage>
</organism>
<evidence type="ECO:0000313" key="2">
    <source>
        <dbReference type="EMBL" id="EDL78856.1"/>
    </source>
</evidence>
<sequence length="102" mass="11712">MIWGPLNGLYLYKMGLLPIYTTYLTLVLYIFLHFVCNFVFSMCVYVCVYTGTHVFQHELLSLFEFIDPNGVKPEVFPGICPAGTEGKRVNLQKKLITLLEQV</sequence>
<proteinExistence type="predicted"/>
<feature type="transmembrane region" description="Helical" evidence="1">
    <location>
        <begin position="20"/>
        <end position="48"/>
    </location>
</feature>
<keyword evidence="1" id="KW-0812">Transmembrane</keyword>